<dbReference type="PANTHER" id="PTHR11439:SF438">
    <property type="entry name" value="REVERSE TRANSCRIPTASE TY1_COPIA-TYPE DOMAIN-CONTAINING PROTEIN"/>
    <property type="match status" value="1"/>
</dbReference>
<dbReference type="Proteomes" id="UP000824596">
    <property type="component" value="Unassembled WGS sequence"/>
</dbReference>
<dbReference type="AlphaFoldDB" id="A0A9P8SN93"/>
<keyword evidence="1" id="KW-0808">Transferase</keyword>
<organism evidence="1 2">
    <name type="scientific">Hirsutella rhossiliensis</name>
    <dbReference type="NCBI Taxonomy" id="111463"/>
    <lineage>
        <taxon>Eukaryota</taxon>
        <taxon>Fungi</taxon>
        <taxon>Dikarya</taxon>
        <taxon>Ascomycota</taxon>
        <taxon>Pezizomycotina</taxon>
        <taxon>Sordariomycetes</taxon>
        <taxon>Hypocreomycetidae</taxon>
        <taxon>Hypocreales</taxon>
        <taxon>Ophiocordycipitaceae</taxon>
        <taxon>Hirsutella</taxon>
    </lineage>
</organism>
<dbReference type="CDD" id="cd09272">
    <property type="entry name" value="RNase_HI_RT_Ty1"/>
    <property type="match status" value="1"/>
</dbReference>
<gene>
    <name evidence="1" type="ORF">HRG_00282</name>
</gene>
<dbReference type="PANTHER" id="PTHR11439">
    <property type="entry name" value="GAG-POL-RELATED RETROTRANSPOSON"/>
    <property type="match status" value="1"/>
</dbReference>
<evidence type="ECO:0000313" key="1">
    <source>
        <dbReference type="EMBL" id="KAH0967640.1"/>
    </source>
</evidence>
<dbReference type="GO" id="GO:0003964">
    <property type="term" value="F:RNA-directed DNA polymerase activity"/>
    <property type="evidence" value="ECO:0007669"/>
    <property type="project" value="UniProtKB-KW"/>
</dbReference>
<dbReference type="GeneID" id="68349411"/>
<name>A0A9P8SN93_9HYPO</name>
<keyword evidence="2" id="KW-1185">Reference proteome</keyword>
<dbReference type="OrthoDB" id="4927525at2759"/>
<dbReference type="EMBL" id="JAIZPD010000001">
    <property type="protein sequence ID" value="KAH0967640.1"/>
    <property type="molecule type" value="Genomic_DNA"/>
</dbReference>
<accession>A0A9P8SN93</accession>
<proteinExistence type="predicted"/>
<keyword evidence="1" id="KW-0695">RNA-directed DNA polymerase</keyword>
<reference evidence="1" key="1">
    <citation type="submission" date="2021-09" db="EMBL/GenBank/DDBJ databases">
        <title>A high-quality genome of the endoparasitic fungus Hirsutella rhossiliensis with a comparison of Hirsutella genomes reveals transposable elements contributing to genome size variation.</title>
        <authorList>
            <person name="Lin R."/>
            <person name="Jiao Y."/>
            <person name="Sun X."/>
            <person name="Ling J."/>
            <person name="Xie B."/>
            <person name="Cheng X."/>
        </authorList>
    </citation>
    <scope>NUCLEOTIDE SEQUENCE</scope>
    <source>
        <strain evidence="1">HR02</strain>
    </source>
</reference>
<evidence type="ECO:0000313" key="2">
    <source>
        <dbReference type="Proteomes" id="UP000824596"/>
    </source>
</evidence>
<keyword evidence="1" id="KW-0548">Nucleotidyltransferase</keyword>
<dbReference type="RefSeq" id="XP_044725153.1">
    <property type="nucleotide sequence ID" value="XM_044858753.1"/>
</dbReference>
<protein>
    <submittedName>
        <fullName evidence="1">Reverse transcriptase (RNA-dependent DNA polymerase) domain-containing protein</fullName>
    </submittedName>
</protein>
<sequence length="434" mass="50227">MGMGREIEDQMKLETWTKVARKMVEEAGHFIIPLRWPDLCFSRDYTGFESLQGCGLRLSGFFKKLGAQQLVEDACVMTYKGVIIFFFVDDIVMMYPKEKKAEWEELHAAIMKEYTINHMGELRWFLGIEVIRDRAQKKLWLAQASYLSKMAKKFHIEDDDQILGVPQIPITTEELKPYEKTATRDEVHQYLSLIGSILHPAIHTRPDGAFPVGKLAQFSHNPGPKHRREARRCLAYLYHTRDRCICFSVKEAERRFLCASDSSFADNPETRKSSQGYVFLFLGGPVDWKATKQATVTTSSTEAELLALSSAAKEQMQFSRLIKELDIKVEGTNELWCDNLQTIRLLTELSAKLKTNLKHIDIHRHWLRQEVQEERLQITWIKSTENPADGMTKALPQQKHEAFVKQLGMQGDRWHQLKPMRRRTVSTVSPPREI</sequence>
<comment type="caution">
    <text evidence="1">The sequence shown here is derived from an EMBL/GenBank/DDBJ whole genome shotgun (WGS) entry which is preliminary data.</text>
</comment>